<accession>A0ABQ8KW68</accession>
<keyword evidence="4" id="KW-1185">Reference proteome</keyword>
<keyword evidence="1" id="KW-0808">Transferase</keyword>
<sequence length="169" mass="18650">MSLGISEWSAAHKGQHRGGNFLTYWVRGHRLFKSTPKSFPVPFVPGDIFDSNHLMNIPPVYAPPPAPAPEFSGLTSLTPLQGHVSAIHAAMFFHLFDEEKQFALAQRLASLLSPLPGSMVSGRHFKADVRGVRDSKPARDDASEVIRVFYHSPGSWTTLWNARCSGRGQ</sequence>
<organism evidence="3 4">
    <name type="scientific">Rhodofomes roseus</name>
    <dbReference type="NCBI Taxonomy" id="34475"/>
    <lineage>
        <taxon>Eukaryota</taxon>
        <taxon>Fungi</taxon>
        <taxon>Dikarya</taxon>
        <taxon>Basidiomycota</taxon>
        <taxon>Agaricomycotina</taxon>
        <taxon>Agaricomycetes</taxon>
        <taxon>Polyporales</taxon>
        <taxon>Rhodofomes</taxon>
    </lineage>
</organism>
<evidence type="ECO:0000256" key="2">
    <source>
        <dbReference type="ARBA" id="ARBA00022691"/>
    </source>
</evidence>
<dbReference type="EMBL" id="JADCUA010000001">
    <property type="protein sequence ID" value="KAH9843557.1"/>
    <property type="molecule type" value="Genomic_DNA"/>
</dbReference>
<reference evidence="3 4" key="1">
    <citation type="journal article" date="2021" name="Environ. Microbiol.">
        <title>Gene family expansions and transcriptome signatures uncover fungal adaptations to wood decay.</title>
        <authorList>
            <person name="Hage H."/>
            <person name="Miyauchi S."/>
            <person name="Viragh M."/>
            <person name="Drula E."/>
            <person name="Min B."/>
            <person name="Chaduli D."/>
            <person name="Navarro D."/>
            <person name="Favel A."/>
            <person name="Norest M."/>
            <person name="Lesage-Meessen L."/>
            <person name="Balint B."/>
            <person name="Merenyi Z."/>
            <person name="de Eugenio L."/>
            <person name="Morin E."/>
            <person name="Martinez A.T."/>
            <person name="Baldrian P."/>
            <person name="Stursova M."/>
            <person name="Martinez M.J."/>
            <person name="Novotny C."/>
            <person name="Magnuson J.K."/>
            <person name="Spatafora J.W."/>
            <person name="Maurice S."/>
            <person name="Pangilinan J."/>
            <person name="Andreopoulos W."/>
            <person name="LaButti K."/>
            <person name="Hundley H."/>
            <person name="Na H."/>
            <person name="Kuo A."/>
            <person name="Barry K."/>
            <person name="Lipzen A."/>
            <person name="Henrissat B."/>
            <person name="Riley R."/>
            <person name="Ahrendt S."/>
            <person name="Nagy L.G."/>
            <person name="Grigoriev I.V."/>
            <person name="Martin F."/>
            <person name="Rosso M.N."/>
        </authorList>
    </citation>
    <scope>NUCLEOTIDE SEQUENCE [LARGE SCALE GENOMIC DNA]</scope>
    <source>
        <strain evidence="3 4">CIRM-BRFM 1785</strain>
    </source>
</reference>
<comment type="caution">
    <text evidence="3">The sequence shown here is derived from an EMBL/GenBank/DDBJ whole genome shotgun (WGS) entry which is preliminary data.</text>
</comment>
<dbReference type="PANTHER" id="PTHR35897">
    <property type="entry name" value="METHYLTRANSFERASE AUSD"/>
    <property type="match status" value="1"/>
</dbReference>
<protein>
    <submittedName>
        <fullName evidence="3">Uncharacterized protein</fullName>
    </submittedName>
</protein>
<dbReference type="InterPro" id="IPR051654">
    <property type="entry name" value="Meroterpenoid_MTases"/>
</dbReference>
<name>A0ABQ8KW68_9APHY</name>
<evidence type="ECO:0000256" key="1">
    <source>
        <dbReference type="ARBA" id="ARBA00022679"/>
    </source>
</evidence>
<keyword evidence="2" id="KW-0949">S-adenosyl-L-methionine</keyword>
<evidence type="ECO:0000313" key="4">
    <source>
        <dbReference type="Proteomes" id="UP000814176"/>
    </source>
</evidence>
<gene>
    <name evidence="3" type="ORF">C8Q71DRAFT_852089</name>
</gene>
<proteinExistence type="predicted"/>
<dbReference type="PANTHER" id="PTHR35897:SF1">
    <property type="entry name" value="METHYLTRANSFERASE AUSD"/>
    <property type="match status" value="1"/>
</dbReference>
<dbReference type="RefSeq" id="XP_047784367.1">
    <property type="nucleotide sequence ID" value="XM_047926795.1"/>
</dbReference>
<dbReference type="Proteomes" id="UP000814176">
    <property type="component" value="Unassembled WGS sequence"/>
</dbReference>
<dbReference type="GeneID" id="72007527"/>
<evidence type="ECO:0000313" key="3">
    <source>
        <dbReference type="EMBL" id="KAH9843557.1"/>
    </source>
</evidence>